<dbReference type="PANTHER" id="PTHR43428:SF1">
    <property type="entry name" value="ARSENATE REDUCTASE"/>
    <property type="match status" value="1"/>
</dbReference>
<accession>H6SP76</accession>
<dbReference type="PANTHER" id="PTHR43428">
    <property type="entry name" value="ARSENATE REDUCTASE"/>
    <property type="match status" value="1"/>
</dbReference>
<dbReference type="KEGG" id="rpm:RSPPHO_00522"/>
<dbReference type="SUPFAM" id="SSF52788">
    <property type="entry name" value="Phosphotyrosine protein phosphatases I"/>
    <property type="match status" value="1"/>
</dbReference>
<dbReference type="Pfam" id="PF01451">
    <property type="entry name" value="LMWPc"/>
    <property type="match status" value="1"/>
</dbReference>
<dbReference type="STRING" id="1150469.RSPPHO_00522"/>
<keyword evidence="1" id="KW-0059">Arsenical resistance</keyword>
<protein>
    <submittedName>
        <fullName evidence="3">Protein tyrosine phosphatase</fullName>
    </submittedName>
</protein>
<keyword evidence="4" id="KW-1185">Reference proteome</keyword>
<dbReference type="SMART" id="SM00226">
    <property type="entry name" value="LMWPc"/>
    <property type="match status" value="1"/>
</dbReference>
<name>H6SP76_PARPM</name>
<dbReference type="InterPro" id="IPR036196">
    <property type="entry name" value="Ptyr_pPase_sf"/>
</dbReference>
<evidence type="ECO:0000313" key="4">
    <source>
        <dbReference type="Proteomes" id="UP000033220"/>
    </source>
</evidence>
<evidence type="ECO:0000259" key="2">
    <source>
        <dbReference type="SMART" id="SM00226"/>
    </source>
</evidence>
<dbReference type="EMBL" id="HE663493">
    <property type="protein sequence ID" value="CCG07148.1"/>
    <property type="molecule type" value="Genomic_DNA"/>
</dbReference>
<dbReference type="GO" id="GO:0046685">
    <property type="term" value="P:response to arsenic-containing substance"/>
    <property type="evidence" value="ECO:0007669"/>
    <property type="project" value="UniProtKB-KW"/>
</dbReference>
<evidence type="ECO:0000313" key="3">
    <source>
        <dbReference type="EMBL" id="CCG07148.1"/>
    </source>
</evidence>
<dbReference type="AlphaFoldDB" id="H6SP76"/>
<gene>
    <name evidence="3" type="ORF">RSPPHO_00522</name>
</gene>
<dbReference type="InterPro" id="IPR023485">
    <property type="entry name" value="Ptyr_pPase"/>
</dbReference>
<organism evidence="3 4">
    <name type="scientific">Pararhodospirillum photometricum DSM 122</name>
    <dbReference type="NCBI Taxonomy" id="1150469"/>
    <lineage>
        <taxon>Bacteria</taxon>
        <taxon>Pseudomonadati</taxon>
        <taxon>Pseudomonadota</taxon>
        <taxon>Alphaproteobacteria</taxon>
        <taxon>Rhodospirillales</taxon>
        <taxon>Rhodospirillaceae</taxon>
        <taxon>Pararhodospirillum</taxon>
    </lineage>
</organism>
<dbReference type="Proteomes" id="UP000033220">
    <property type="component" value="Chromosome DSM 122"/>
</dbReference>
<proteinExistence type="predicted"/>
<dbReference type="HOGENOM" id="CLU_071415_3_1_5"/>
<dbReference type="eggNOG" id="COG0394">
    <property type="taxonomic scope" value="Bacteria"/>
</dbReference>
<sequence length="191" mass="20879">MIMTPGGGCLRCCACSTCGLKKERLGGLGLMTCLPGSFADRSLGAPLPSAVLFCCTMNAVRSPMAEGILKRLHGTRIYVQSVGVRAGVEIDGFAIAVMEEIGVDLRRHITRTFEDLEDGSFDEVISLSPEAQHKAVEMTRWMACEVTFWNTFDPSLVEGSRETRLEAYRTVRDSLMTRLLQRFPVSLGPAG</sequence>
<dbReference type="Gene3D" id="3.40.50.2300">
    <property type="match status" value="1"/>
</dbReference>
<evidence type="ECO:0000256" key="1">
    <source>
        <dbReference type="ARBA" id="ARBA00022849"/>
    </source>
</evidence>
<reference evidence="3 4" key="1">
    <citation type="submission" date="2012-02" db="EMBL/GenBank/DDBJ databases">
        <title>Shotgun genome sequence of Phaeospirillum photometricum DSM 122.</title>
        <authorList>
            <person name="Duquesne K."/>
            <person name="Sturgis J."/>
        </authorList>
    </citation>
    <scope>NUCLEOTIDE SEQUENCE [LARGE SCALE GENOMIC DNA]</scope>
    <source>
        <strain evidence="4">DSM122</strain>
    </source>
</reference>
<dbReference type="PATRIC" id="fig|1150469.3.peg.614"/>
<feature type="domain" description="Phosphotyrosine protein phosphatase I" evidence="2">
    <location>
        <begin position="49"/>
        <end position="185"/>
    </location>
</feature>